<dbReference type="GO" id="GO:0016491">
    <property type="term" value="F:oxidoreductase activity"/>
    <property type="evidence" value="ECO:0007669"/>
    <property type="project" value="InterPro"/>
</dbReference>
<dbReference type="InterPro" id="IPR008274">
    <property type="entry name" value="AldOxase/xan_DH_MoCoBD1"/>
</dbReference>
<dbReference type="RefSeq" id="WP_086543862.1">
    <property type="nucleotide sequence ID" value="NZ_MSSW01000096.1"/>
</dbReference>
<dbReference type="SMART" id="SM01008">
    <property type="entry name" value="Ald_Xan_dh_C"/>
    <property type="match status" value="1"/>
</dbReference>
<evidence type="ECO:0000259" key="1">
    <source>
        <dbReference type="SMART" id="SM01008"/>
    </source>
</evidence>
<dbReference type="Gene3D" id="3.90.1170.50">
    <property type="entry name" value="Aldehyde oxidase/xanthine dehydrogenase, a/b hammerhead"/>
    <property type="match status" value="1"/>
</dbReference>
<reference evidence="2 3" key="1">
    <citation type="submission" date="2018-08" db="EMBL/GenBank/DDBJ databases">
        <title>Genomic Encyclopedia of Archaeal and Bacterial Type Strains, Phase II (KMG-II): from individual species to whole genera.</title>
        <authorList>
            <person name="Goeker M."/>
        </authorList>
    </citation>
    <scope>NUCLEOTIDE SEQUENCE [LARGE SCALE GENOMIC DNA]</scope>
    <source>
        <strain evidence="2 3">DSM 15986</strain>
    </source>
</reference>
<dbReference type="Pfam" id="PF02738">
    <property type="entry name" value="MoCoBD_1"/>
    <property type="match status" value="1"/>
</dbReference>
<dbReference type="OrthoDB" id="605889at2"/>
<dbReference type="InterPro" id="IPR000674">
    <property type="entry name" value="Ald_Oxase/Xan_DH_a/b"/>
</dbReference>
<dbReference type="PANTHER" id="PTHR47495:SF1">
    <property type="entry name" value="BLL3820 PROTEIN"/>
    <property type="match status" value="1"/>
</dbReference>
<dbReference type="SUPFAM" id="SSF56003">
    <property type="entry name" value="Molybdenum cofactor-binding domain"/>
    <property type="match status" value="2"/>
</dbReference>
<feature type="domain" description="Aldehyde oxidase/xanthine dehydrogenase a/b hammerhead" evidence="1">
    <location>
        <begin position="221"/>
        <end position="299"/>
    </location>
</feature>
<dbReference type="Gene3D" id="3.30.365.10">
    <property type="entry name" value="Aldehyde oxidase/xanthine dehydrogenase, molybdopterin binding domain"/>
    <property type="match status" value="4"/>
</dbReference>
<dbReference type="InterPro" id="IPR037165">
    <property type="entry name" value="AldOxase/xan_DH_Mopterin-bd_sf"/>
</dbReference>
<sequence>MKKSSTYSRRDFLKSSGGIALFVGASGILPQLVSCSSPEEIEKVLEKHEVTAWVKLSENGDITIFNPASEMGQGSMTSLPMLFAEEMDADWSKVSVEFSPQESEIYGSPGWSPGTKMMFTVGSRTTNSYYTTMRTAGAQARYVLLHSAASHWDLPIAELSTKKSKVVHEKSNKEISYGELVSFLQMPASLPEFSEGQLKDPSDFQLVGKNIQRTDIPEKVTGQAKFSIDIRLPDMLFGVIERGNLHGSKPTLLNEPEISASKGVLKIIPLDYGIGVVANSLEEALAAKKKLAIAWSESKASDHQSQEIYGSYEKIAASKDPGRVLTEKGNVKQAHRLAAKTFTSDFKNDYVYHAQMEPLNAVIKVSGDLGSAEVWVGSQQGFDTKLGVPEILGIPPENVTIHLQYLGGGFGRRSMNDFVEECAILAKEMAPCPVKLFWTREDDMTYGAFRPLSLQRLTASTDAQGNLTGFSHVVVGDGGGLVASGVQNDHYDIPNQFAEWREASNGIRIKHWRSVGHGPNKFAIECMLDEIAKDQGKDPLQFRKRLMKNSPRALATLVKVEELSQWNKTTASDRAKGVAFVEHGSLGSGVCEISVDRDSGKITVHNFWIALDAGVIIHPDNVKAQMEGGIIMGISSALKEQITIVDGKVQQSNFHEYELLRMEDVPDDIETFLISSNSHPEGVGETATPMVACAIANAFLTLTGKKLRHLPFTPERVLEVLRS</sequence>
<comment type="caution">
    <text evidence="2">The sequence shown here is derived from an EMBL/GenBank/DDBJ whole genome shotgun (WGS) entry which is preliminary data.</text>
</comment>
<evidence type="ECO:0000313" key="3">
    <source>
        <dbReference type="Proteomes" id="UP000256405"/>
    </source>
</evidence>
<accession>A0A3E0DK67</accession>
<evidence type="ECO:0000313" key="2">
    <source>
        <dbReference type="EMBL" id="REG82482.1"/>
    </source>
</evidence>
<dbReference type="Proteomes" id="UP000256405">
    <property type="component" value="Unassembled WGS sequence"/>
</dbReference>
<name>A0A3E0DK67_9BACT</name>
<proteinExistence type="predicted"/>
<dbReference type="Pfam" id="PF20256">
    <property type="entry name" value="MoCoBD_2"/>
    <property type="match status" value="2"/>
</dbReference>
<dbReference type="InterPro" id="IPR052516">
    <property type="entry name" value="N-heterocyclic_Hydroxylase"/>
</dbReference>
<dbReference type="PROSITE" id="PS51318">
    <property type="entry name" value="TAT"/>
    <property type="match status" value="1"/>
</dbReference>
<dbReference type="InterPro" id="IPR046867">
    <property type="entry name" value="AldOxase/xan_DH_MoCoBD2"/>
</dbReference>
<dbReference type="InterPro" id="IPR006311">
    <property type="entry name" value="TAT_signal"/>
</dbReference>
<gene>
    <name evidence="2" type="ORF">C8N25_12111</name>
</gene>
<dbReference type="AlphaFoldDB" id="A0A3E0DK67"/>
<dbReference type="PANTHER" id="PTHR47495">
    <property type="entry name" value="ALDEHYDE DEHYDROGENASE"/>
    <property type="match status" value="1"/>
</dbReference>
<protein>
    <submittedName>
        <fullName evidence="2">Isoquinoline 1-oxidoreductase beta subunit</fullName>
    </submittedName>
</protein>
<keyword evidence="3" id="KW-1185">Reference proteome</keyword>
<dbReference type="InterPro" id="IPR012368">
    <property type="entry name" value="OxRdtase_Mopterin-bd_su_IorB"/>
</dbReference>
<dbReference type="PIRSF" id="PIRSF036389">
    <property type="entry name" value="IOR_B"/>
    <property type="match status" value="1"/>
</dbReference>
<dbReference type="EMBL" id="QUNF01000021">
    <property type="protein sequence ID" value="REG82482.1"/>
    <property type="molecule type" value="Genomic_DNA"/>
</dbReference>
<organism evidence="2 3">
    <name type="scientific">Algoriphagus antarcticus</name>
    <dbReference type="NCBI Taxonomy" id="238540"/>
    <lineage>
        <taxon>Bacteria</taxon>
        <taxon>Pseudomonadati</taxon>
        <taxon>Bacteroidota</taxon>
        <taxon>Cytophagia</taxon>
        <taxon>Cytophagales</taxon>
        <taxon>Cyclobacteriaceae</taxon>
        <taxon>Algoriphagus</taxon>
    </lineage>
</organism>